<keyword evidence="3" id="KW-1185">Reference proteome</keyword>
<evidence type="ECO:0000313" key="3">
    <source>
        <dbReference type="Proteomes" id="UP000466442"/>
    </source>
</evidence>
<dbReference type="PANTHER" id="PTHR21494:SF0">
    <property type="entry name" value="ACTIVATING SIGNAL COINTEGRATOR 1 COMPLEX SUBUNIT 2"/>
    <property type="match status" value="1"/>
</dbReference>
<gene>
    <name evidence="2" type="ORF">GE061_016052</name>
</gene>
<dbReference type="InterPro" id="IPR009060">
    <property type="entry name" value="UBA-like_sf"/>
</dbReference>
<dbReference type="Gene3D" id="1.10.8.10">
    <property type="entry name" value="DNA helicase RuvA subunit, C-terminal domain"/>
    <property type="match status" value="1"/>
</dbReference>
<dbReference type="EMBL" id="WIXP02000007">
    <property type="protein sequence ID" value="KAF6207605.1"/>
    <property type="molecule type" value="Genomic_DNA"/>
</dbReference>
<feature type="compositionally biased region" description="Acidic residues" evidence="1">
    <location>
        <begin position="585"/>
        <end position="602"/>
    </location>
</feature>
<feature type="region of interest" description="Disordered" evidence="1">
    <location>
        <begin position="413"/>
        <end position="446"/>
    </location>
</feature>
<dbReference type="InterPro" id="IPR041800">
    <property type="entry name" value="ASCC2_CUE"/>
</dbReference>
<proteinExistence type="predicted"/>
<dbReference type="SMART" id="SM00546">
    <property type="entry name" value="CUE"/>
    <property type="match status" value="1"/>
</dbReference>
<dbReference type="InterPro" id="IPR052586">
    <property type="entry name" value="ASCC2"/>
</dbReference>
<dbReference type="PROSITE" id="PS51140">
    <property type="entry name" value="CUE"/>
    <property type="match status" value="1"/>
</dbReference>
<dbReference type="SUPFAM" id="SSF46934">
    <property type="entry name" value="UBA-like"/>
    <property type="match status" value="1"/>
</dbReference>
<dbReference type="InterPro" id="IPR003892">
    <property type="entry name" value="CUE"/>
</dbReference>
<feature type="compositionally biased region" description="Acidic residues" evidence="1">
    <location>
        <begin position="623"/>
        <end position="635"/>
    </location>
</feature>
<name>A0A6A4K2X4_APOLU</name>
<evidence type="ECO:0000256" key="1">
    <source>
        <dbReference type="SAM" id="MobiDB-lite"/>
    </source>
</evidence>
<protein>
    <submittedName>
        <fullName evidence="2">Uncharacterized protein</fullName>
    </submittedName>
</protein>
<feature type="region of interest" description="Disordered" evidence="1">
    <location>
        <begin position="585"/>
        <end position="716"/>
    </location>
</feature>
<sequence length="716" mass="82533">MTTRSAREPLKPLETLTIDVNGNPVPALSSYFVEARPMVPFTAPPKPNKNGAFTMGAKDSWFHKMDVYKSNMEWLLGLEHHKFWSQIVYGIDTWDSVISFLQEGYPFYAADGLPDDEEIMAIYYQIYYLVYYVVKRAMTKKESETNFIGKKYGSLLYNYTIISVPMMIDISALYGERFQQETAEMISNVFAAQPIYVKDLENSVQTVKMAFSLVEEKFTGRPATPGEVTKLTEGVRVAKRLTIHDLQDVVYYLLDISGSLTTFLETYKPAANIFHKHKFEKNVASLYENAFPSAVKQVQECCDNDETMSLYFTLMFKLNNARFYFIKLYRLCIQEALKSTVLQQSDLADCQVYLDVMSECLACTVFMKDYHSKFPIDHDLDAIAQNFPDFDNIKYNFLLESLMACFDQPVKQNNGEQPKAAPKPKKTTPPQTQAMDPQEAGGGEASIGREDDIHLKISEVKDCLPHLGDGFIMKCLEFYEMSTSAVINAILESALPKELNELDHELPYIPPEEDDSYFGRVYGENEHVEMCKDFEKQYQVHRGKRQAREKDLKEIIDDKSFRKDCTNRFSQLGIIESFDNVYDDEYDDTYDDSELPVPEVEETDRKFVVPRVLQQGRRKNQEEDSGEEEEEEESEEQKRQRSYMNFCENPEDVRERYAQKRMANMRHPPGPKKDVVGNAKGQGQDAKVLRNRQQKTVNKSANKKKAAQFKQSKGMF</sequence>
<accession>A0A6A4K2X4</accession>
<reference evidence="2" key="1">
    <citation type="journal article" date="2021" name="Mol. Ecol. Resour.">
        <title>Apolygus lucorum genome provides insights into omnivorousness and mesophyll feeding.</title>
        <authorList>
            <person name="Liu Y."/>
            <person name="Liu H."/>
            <person name="Wang H."/>
            <person name="Huang T."/>
            <person name="Liu B."/>
            <person name="Yang B."/>
            <person name="Yin L."/>
            <person name="Li B."/>
            <person name="Zhang Y."/>
            <person name="Zhang S."/>
            <person name="Jiang F."/>
            <person name="Zhang X."/>
            <person name="Ren Y."/>
            <person name="Wang B."/>
            <person name="Wang S."/>
            <person name="Lu Y."/>
            <person name="Wu K."/>
            <person name="Fan W."/>
            <person name="Wang G."/>
        </authorList>
    </citation>
    <scope>NUCLEOTIDE SEQUENCE</scope>
    <source>
        <strain evidence="2">12Hb</strain>
    </source>
</reference>
<dbReference type="PANTHER" id="PTHR21494">
    <property type="entry name" value="ACTIVATING SIGNAL COINTEGRATOR 1 COMPLEX SUBUNIT 2 ASC-1 COMPLEX SUBUNIT P100"/>
    <property type="match status" value="1"/>
</dbReference>
<dbReference type="AlphaFoldDB" id="A0A6A4K2X4"/>
<dbReference type="GO" id="GO:0006355">
    <property type="term" value="P:regulation of DNA-templated transcription"/>
    <property type="evidence" value="ECO:0007669"/>
    <property type="project" value="TreeGrafter"/>
</dbReference>
<dbReference type="Proteomes" id="UP000466442">
    <property type="component" value="Unassembled WGS sequence"/>
</dbReference>
<dbReference type="CDD" id="cd14364">
    <property type="entry name" value="CUE_ASCC2"/>
    <property type="match status" value="1"/>
</dbReference>
<evidence type="ECO:0000313" key="2">
    <source>
        <dbReference type="EMBL" id="KAF6207605.1"/>
    </source>
</evidence>
<organism evidence="2 3">
    <name type="scientific">Apolygus lucorum</name>
    <name type="common">Small green plant bug</name>
    <name type="synonym">Lygocoris lucorum</name>
    <dbReference type="NCBI Taxonomy" id="248454"/>
    <lineage>
        <taxon>Eukaryota</taxon>
        <taxon>Metazoa</taxon>
        <taxon>Ecdysozoa</taxon>
        <taxon>Arthropoda</taxon>
        <taxon>Hexapoda</taxon>
        <taxon>Insecta</taxon>
        <taxon>Pterygota</taxon>
        <taxon>Neoptera</taxon>
        <taxon>Paraneoptera</taxon>
        <taxon>Hemiptera</taxon>
        <taxon>Heteroptera</taxon>
        <taxon>Panheteroptera</taxon>
        <taxon>Cimicomorpha</taxon>
        <taxon>Miridae</taxon>
        <taxon>Mirini</taxon>
        <taxon>Apolygus</taxon>
    </lineage>
</organism>
<dbReference type="GO" id="GO:0043130">
    <property type="term" value="F:ubiquitin binding"/>
    <property type="evidence" value="ECO:0007669"/>
    <property type="project" value="InterPro"/>
</dbReference>
<dbReference type="OrthoDB" id="5577209at2759"/>
<comment type="caution">
    <text evidence="2">The sequence shown here is derived from an EMBL/GenBank/DDBJ whole genome shotgun (WGS) entry which is preliminary data.</text>
</comment>